<dbReference type="EMBL" id="JACXVP010000003">
    <property type="protein sequence ID" value="KAG5614337.1"/>
    <property type="molecule type" value="Genomic_DNA"/>
</dbReference>
<proteinExistence type="predicted"/>
<reference evidence="1 2" key="1">
    <citation type="submission" date="2020-09" db="EMBL/GenBank/DDBJ databases">
        <title>De no assembly of potato wild relative species, Solanum commersonii.</title>
        <authorList>
            <person name="Cho K."/>
        </authorList>
    </citation>
    <scope>NUCLEOTIDE SEQUENCE [LARGE SCALE GENOMIC DNA]</scope>
    <source>
        <strain evidence="1">LZ3.2</strain>
        <tissue evidence="1">Leaf</tissue>
    </source>
</reference>
<organism evidence="1 2">
    <name type="scientific">Solanum commersonii</name>
    <name type="common">Commerson's wild potato</name>
    <name type="synonym">Commerson's nightshade</name>
    <dbReference type="NCBI Taxonomy" id="4109"/>
    <lineage>
        <taxon>Eukaryota</taxon>
        <taxon>Viridiplantae</taxon>
        <taxon>Streptophyta</taxon>
        <taxon>Embryophyta</taxon>
        <taxon>Tracheophyta</taxon>
        <taxon>Spermatophyta</taxon>
        <taxon>Magnoliopsida</taxon>
        <taxon>eudicotyledons</taxon>
        <taxon>Gunneridae</taxon>
        <taxon>Pentapetalae</taxon>
        <taxon>asterids</taxon>
        <taxon>lamiids</taxon>
        <taxon>Solanales</taxon>
        <taxon>Solanaceae</taxon>
        <taxon>Solanoideae</taxon>
        <taxon>Solaneae</taxon>
        <taxon>Solanum</taxon>
    </lineage>
</organism>
<name>A0A9J5ZQ61_SOLCO</name>
<comment type="caution">
    <text evidence="1">The sequence shown here is derived from an EMBL/GenBank/DDBJ whole genome shotgun (WGS) entry which is preliminary data.</text>
</comment>
<dbReference type="AlphaFoldDB" id="A0A9J5ZQ61"/>
<evidence type="ECO:0000313" key="1">
    <source>
        <dbReference type="EMBL" id="KAG5614337.1"/>
    </source>
</evidence>
<accession>A0A9J5ZQ61</accession>
<sequence length="84" mass="9992">MFLMGLRNSVKHYFGGEVHTEAQESRESTITFLHIRNYQQRKNKYFIWTNNKSQACESREFKILNTINMFKTQHSSNTKGHKHG</sequence>
<protein>
    <submittedName>
        <fullName evidence="1">Uncharacterized protein</fullName>
    </submittedName>
</protein>
<evidence type="ECO:0000313" key="2">
    <source>
        <dbReference type="Proteomes" id="UP000824120"/>
    </source>
</evidence>
<dbReference type="Proteomes" id="UP000824120">
    <property type="component" value="Chromosome 3"/>
</dbReference>
<keyword evidence="2" id="KW-1185">Reference proteome</keyword>
<gene>
    <name evidence="1" type="ORF">H5410_014161</name>
</gene>